<dbReference type="RefSeq" id="WP_068257879.1">
    <property type="nucleotide sequence ID" value="NZ_LWSK01000001.1"/>
</dbReference>
<evidence type="ECO:0000256" key="1">
    <source>
        <dbReference type="SAM" id="Phobius"/>
    </source>
</evidence>
<organism evidence="2 3">
    <name type="scientific">Rubripirellula obstinata</name>
    <dbReference type="NCBI Taxonomy" id="406547"/>
    <lineage>
        <taxon>Bacteria</taxon>
        <taxon>Pseudomonadati</taxon>
        <taxon>Planctomycetota</taxon>
        <taxon>Planctomycetia</taxon>
        <taxon>Pirellulales</taxon>
        <taxon>Pirellulaceae</taxon>
        <taxon>Rubripirellula</taxon>
    </lineage>
</organism>
<keyword evidence="1" id="KW-1133">Transmembrane helix</keyword>
<name>A0A5B1CG79_9BACT</name>
<dbReference type="EMBL" id="VRLW01000001">
    <property type="protein sequence ID" value="KAA1258580.1"/>
    <property type="molecule type" value="Genomic_DNA"/>
</dbReference>
<reference evidence="2 3" key="1">
    <citation type="submission" date="2019-08" db="EMBL/GenBank/DDBJ databases">
        <title>Deep-cultivation of Planctomycetes and their phenomic and genomic characterization uncovers novel biology.</title>
        <authorList>
            <person name="Wiegand S."/>
            <person name="Jogler M."/>
            <person name="Boedeker C."/>
            <person name="Pinto D."/>
            <person name="Vollmers J."/>
            <person name="Rivas-Marin E."/>
            <person name="Kohn T."/>
            <person name="Peeters S.H."/>
            <person name="Heuer A."/>
            <person name="Rast P."/>
            <person name="Oberbeckmann S."/>
            <person name="Bunk B."/>
            <person name="Jeske O."/>
            <person name="Meyerdierks A."/>
            <person name="Storesund J.E."/>
            <person name="Kallscheuer N."/>
            <person name="Luecker S."/>
            <person name="Lage O.M."/>
            <person name="Pohl T."/>
            <person name="Merkel B.J."/>
            <person name="Hornburger P."/>
            <person name="Mueller R.-W."/>
            <person name="Bruemmer F."/>
            <person name="Labrenz M."/>
            <person name="Spormann A.M."/>
            <person name="Op Den Camp H."/>
            <person name="Overmann J."/>
            <person name="Amann R."/>
            <person name="Jetten M.S.M."/>
            <person name="Mascher T."/>
            <person name="Medema M.H."/>
            <person name="Devos D.P."/>
            <person name="Kaster A.-K."/>
            <person name="Ovreas L."/>
            <person name="Rohde M."/>
            <person name="Galperin M.Y."/>
            <person name="Jogler C."/>
        </authorList>
    </citation>
    <scope>NUCLEOTIDE SEQUENCE [LARGE SCALE GENOMIC DNA]</scope>
    <source>
        <strain evidence="2 3">LF1</strain>
    </source>
</reference>
<feature type="transmembrane region" description="Helical" evidence="1">
    <location>
        <begin position="81"/>
        <end position="101"/>
    </location>
</feature>
<keyword evidence="1" id="KW-0472">Membrane</keyword>
<dbReference type="AlphaFoldDB" id="A0A5B1CG79"/>
<keyword evidence="1" id="KW-0812">Transmembrane</keyword>
<feature type="transmembrane region" description="Helical" evidence="1">
    <location>
        <begin position="50"/>
        <end position="69"/>
    </location>
</feature>
<dbReference type="Proteomes" id="UP000322699">
    <property type="component" value="Unassembled WGS sequence"/>
</dbReference>
<protein>
    <submittedName>
        <fullName evidence="2">Uncharacterized protein</fullName>
    </submittedName>
</protein>
<comment type="caution">
    <text evidence="2">The sequence shown here is derived from an EMBL/GenBank/DDBJ whole genome shotgun (WGS) entry which is preliminary data.</text>
</comment>
<accession>A0A5B1CG79</accession>
<evidence type="ECO:0000313" key="2">
    <source>
        <dbReference type="EMBL" id="KAA1258580.1"/>
    </source>
</evidence>
<sequence length="128" mass="14114">MSLLISLAALLAALVSLGLQFAASESKDGTLGHREAEFFDVKRSLARRFFQFAAVSPLLLGAFTLLWVHSLSNELTQGLPAWLSVAVTLATVYCLAIMMIVCRDLYRLSKALRPCNEMSITEFVQAFK</sequence>
<proteinExistence type="predicted"/>
<keyword evidence="3" id="KW-1185">Reference proteome</keyword>
<evidence type="ECO:0000313" key="3">
    <source>
        <dbReference type="Proteomes" id="UP000322699"/>
    </source>
</evidence>
<gene>
    <name evidence="2" type="ORF">LF1_11020</name>
</gene>